<feature type="domain" description="Beta-catenin-like protein 1 N-terminal" evidence="7">
    <location>
        <begin position="31"/>
        <end position="102"/>
    </location>
</feature>
<name>A0A2U1NDV6_ARTAN</name>
<evidence type="ECO:0000256" key="1">
    <source>
        <dbReference type="ARBA" id="ARBA00004123"/>
    </source>
</evidence>
<feature type="coiled-coil region" evidence="6">
    <location>
        <begin position="45"/>
        <end position="83"/>
    </location>
</feature>
<dbReference type="GO" id="GO:0005681">
    <property type="term" value="C:spliceosomal complex"/>
    <property type="evidence" value="ECO:0007669"/>
    <property type="project" value="TreeGrafter"/>
</dbReference>
<proteinExistence type="predicted"/>
<keyword evidence="5" id="KW-0539">Nucleus</keyword>
<dbReference type="InterPro" id="IPR011989">
    <property type="entry name" value="ARM-like"/>
</dbReference>
<dbReference type="PANTHER" id="PTHR14978:SF0">
    <property type="entry name" value="BETA-CATENIN-LIKE PROTEIN 1"/>
    <property type="match status" value="1"/>
</dbReference>
<keyword evidence="4 6" id="KW-0175">Coiled coil</keyword>
<evidence type="ECO:0000259" key="7">
    <source>
        <dbReference type="Pfam" id="PF08216"/>
    </source>
</evidence>
<dbReference type="Proteomes" id="UP000245207">
    <property type="component" value="Unassembled WGS sequence"/>
</dbReference>
<dbReference type="STRING" id="35608.A0A2U1NDV6"/>
<dbReference type="Gene3D" id="1.25.10.10">
    <property type="entry name" value="Leucine-rich Repeat Variant"/>
    <property type="match status" value="1"/>
</dbReference>
<accession>A0A2U1NDV6</accession>
<reference evidence="8 9" key="1">
    <citation type="journal article" date="2018" name="Mol. Plant">
        <title>The genome of Artemisia annua provides insight into the evolution of Asteraceae family and artemisinin biosynthesis.</title>
        <authorList>
            <person name="Shen Q."/>
            <person name="Zhang L."/>
            <person name="Liao Z."/>
            <person name="Wang S."/>
            <person name="Yan T."/>
            <person name="Shi P."/>
            <person name="Liu M."/>
            <person name="Fu X."/>
            <person name="Pan Q."/>
            <person name="Wang Y."/>
            <person name="Lv Z."/>
            <person name="Lu X."/>
            <person name="Zhang F."/>
            <person name="Jiang W."/>
            <person name="Ma Y."/>
            <person name="Chen M."/>
            <person name="Hao X."/>
            <person name="Li L."/>
            <person name="Tang Y."/>
            <person name="Lv G."/>
            <person name="Zhou Y."/>
            <person name="Sun X."/>
            <person name="Brodelius P.E."/>
            <person name="Rose J.K.C."/>
            <person name="Tang K."/>
        </authorList>
    </citation>
    <scope>NUCLEOTIDE SEQUENCE [LARGE SCALE GENOMIC DNA]</scope>
    <source>
        <strain evidence="9">cv. Huhao1</strain>
        <tissue evidence="8">Leaf</tissue>
    </source>
</reference>
<evidence type="ECO:0000256" key="2">
    <source>
        <dbReference type="ARBA" id="ARBA00022553"/>
    </source>
</evidence>
<evidence type="ECO:0000256" key="5">
    <source>
        <dbReference type="ARBA" id="ARBA00023242"/>
    </source>
</evidence>
<dbReference type="AlphaFoldDB" id="A0A2U1NDV6"/>
<sequence length="102" mass="12395">MTYQILTSDSLTCIDTLSFSFFKIGGVLRGSRRERLLSKFVENEYEKVERQMELYMRYSNRLKEEYERLNELELDDLEKDEDEKYNRKLESELYSLQMIVVI</sequence>
<evidence type="ECO:0000313" key="8">
    <source>
        <dbReference type="EMBL" id="PWA71668.1"/>
    </source>
</evidence>
<gene>
    <name evidence="8" type="ORF">CTI12_AA206580</name>
</gene>
<keyword evidence="9" id="KW-1185">Reference proteome</keyword>
<dbReference type="InterPro" id="IPR013180">
    <property type="entry name" value="CTNNBL1_N"/>
</dbReference>
<dbReference type="Pfam" id="PF08216">
    <property type="entry name" value="CTNNBL"/>
    <property type="match status" value="1"/>
</dbReference>
<evidence type="ECO:0000256" key="3">
    <source>
        <dbReference type="ARBA" id="ARBA00022737"/>
    </source>
</evidence>
<keyword evidence="2" id="KW-0597">Phosphoprotein</keyword>
<organism evidence="8 9">
    <name type="scientific">Artemisia annua</name>
    <name type="common">Sweet wormwood</name>
    <dbReference type="NCBI Taxonomy" id="35608"/>
    <lineage>
        <taxon>Eukaryota</taxon>
        <taxon>Viridiplantae</taxon>
        <taxon>Streptophyta</taxon>
        <taxon>Embryophyta</taxon>
        <taxon>Tracheophyta</taxon>
        <taxon>Spermatophyta</taxon>
        <taxon>Magnoliopsida</taxon>
        <taxon>eudicotyledons</taxon>
        <taxon>Gunneridae</taxon>
        <taxon>Pentapetalae</taxon>
        <taxon>asterids</taxon>
        <taxon>campanulids</taxon>
        <taxon>Asterales</taxon>
        <taxon>Asteraceae</taxon>
        <taxon>Asteroideae</taxon>
        <taxon>Anthemideae</taxon>
        <taxon>Artemisiinae</taxon>
        <taxon>Artemisia</taxon>
    </lineage>
</organism>
<evidence type="ECO:0000256" key="4">
    <source>
        <dbReference type="ARBA" id="ARBA00023054"/>
    </source>
</evidence>
<evidence type="ECO:0000313" key="9">
    <source>
        <dbReference type="Proteomes" id="UP000245207"/>
    </source>
</evidence>
<dbReference type="OrthoDB" id="1745088at2759"/>
<dbReference type="PANTHER" id="PTHR14978">
    <property type="entry name" value="BETA-CATENIN-LIKE PROTEIN 1 NUCLEAR ASSOCIATED PROTEIN"/>
    <property type="match status" value="1"/>
</dbReference>
<comment type="subcellular location">
    <subcellularLocation>
        <location evidence="1">Nucleus</location>
    </subcellularLocation>
</comment>
<comment type="caution">
    <text evidence="8">The sequence shown here is derived from an EMBL/GenBank/DDBJ whole genome shotgun (WGS) entry which is preliminary data.</text>
</comment>
<dbReference type="InterPro" id="IPR039678">
    <property type="entry name" value="CTNNBL1"/>
</dbReference>
<evidence type="ECO:0000256" key="6">
    <source>
        <dbReference type="SAM" id="Coils"/>
    </source>
</evidence>
<protein>
    <submittedName>
        <fullName evidence="8">Armadillo-like helical</fullName>
    </submittedName>
</protein>
<keyword evidence="3" id="KW-0677">Repeat</keyword>
<dbReference type="EMBL" id="PKPP01003041">
    <property type="protein sequence ID" value="PWA71668.1"/>
    <property type="molecule type" value="Genomic_DNA"/>
</dbReference>